<dbReference type="Gene3D" id="1.25.40.10">
    <property type="entry name" value="Tetratricopeptide repeat domain"/>
    <property type="match status" value="1"/>
</dbReference>
<dbReference type="InterPro" id="IPR051476">
    <property type="entry name" value="Bac_ResReg_Asp_Phosphatase"/>
</dbReference>
<feature type="coiled-coil region" evidence="6">
    <location>
        <begin position="434"/>
        <end position="461"/>
    </location>
</feature>
<reference evidence="10" key="2">
    <citation type="submission" date="2017-01" db="EMBL/GenBank/DDBJ databases">
        <authorList>
            <person name="Varghese N."/>
            <person name="Submissions S."/>
        </authorList>
    </citation>
    <scope>NUCLEOTIDE SEQUENCE [LARGE SCALE GENOMIC DNA]</scope>
    <source>
        <strain evidence="10">DSM 21068</strain>
    </source>
</reference>
<dbReference type="GO" id="GO:0006355">
    <property type="term" value="P:regulation of DNA-templated transcription"/>
    <property type="evidence" value="ECO:0007669"/>
    <property type="project" value="InterPro"/>
</dbReference>
<dbReference type="AlphaFoldDB" id="A0A1N7KHN3"/>
<dbReference type="InterPro" id="IPR019734">
    <property type="entry name" value="TPR_rpt"/>
</dbReference>
<dbReference type="InterPro" id="IPR016032">
    <property type="entry name" value="Sig_transdc_resp-reg_C-effctor"/>
</dbReference>
<name>A0A1N7KHN3_9FLAO</name>
<dbReference type="Pfam" id="PF13424">
    <property type="entry name" value="TPR_12"/>
    <property type="match status" value="1"/>
</dbReference>
<dbReference type="SUPFAM" id="SSF48452">
    <property type="entry name" value="TPR-like"/>
    <property type="match status" value="1"/>
</dbReference>
<reference evidence="8 11" key="1">
    <citation type="submission" date="2016-11" db="EMBL/GenBank/DDBJ databases">
        <title>Whole genomes of Flavobacteriaceae.</title>
        <authorList>
            <person name="Stine C."/>
            <person name="Li C."/>
            <person name="Tadesse D."/>
        </authorList>
    </citation>
    <scope>NUCLEOTIDE SEQUENCE [LARGE SCALE GENOMIC DNA]</scope>
    <source>
        <strain evidence="8 11">DSM 21068</strain>
    </source>
</reference>
<dbReference type="Proteomes" id="UP000186246">
    <property type="component" value="Unassembled WGS sequence"/>
</dbReference>
<evidence type="ECO:0000313" key="10">
    <source>
        <dbReference type="Proteomes" id="UP000186246"/>
    </source>
</evidence>
<protein>
    <submittedName>
        <fullName evidence="9">Tetratricopeptide repeat-containing protein</fullName>
    </submittedName>
</protein>
<dbReference type="PANTHER" id="PTHR46630:SF1">
    <property type="entry name" value="TETRATRICOPEPTIDE REPEAT PROTEIN 29"/>
    <property type="match status" value="1"/>
</dbReference>
<keyword evidence="11" id="KW-1185">Reference proteome</keyword>
<evidence type="ECO:0000313" key="11">
    <source>
        <dbReference type="Proteomes" id="UP000238314"/>
    </source>
</evidence>
<sequence>MGVFSDAKIKYSEDYSISDKKIIEQIAENKSAFQTKNYKDFKIYLNSVISKTHLSNKKTEIVVNNVFSALKNAQEKDQLNEGSTLLFQTALEISKKEKRADLEIWVSLNYAFYFYTYRKYEKCFPLFMYCIKALEEADGFSIIQICDTYKKIGYFLSTTNDYDNAEEYLKKAYQYAKPESSDMASILNSLGFCSLAKNNFTGAETYFKKTLEMAQKSGDNLRYAKALGSIAELELKRKNFDKAITLLQRDIAISKKNKGDQNTMYALTLLSKAYLENGDIFNAEKNLYIAKDYATAKSHFRSSEYQINEMLLKIAKIKGDDKHELLARRRLEKLKDSLMDFDAKETVLRVGWEFQKKQLQMKVEMDKNKIEKESYLKLSAIIVACLLLIIMLIIIRSYRLKMKSKKVEYDKKVLTLMIDKIKSESKLNNTHKTLQSYQIYLSEKNKQIEVLEKEMQQVKNSSFSILEEKSGELQNLLESHLMTDENWKNFRNAFIQKYPSHYKELTNQFPDLTDSNLRIIILTKLNMNNTEISRLLGVTIDAVKKAKHRLRKKYENDYERLFEQIL</sequence>
<evidence type="ECO:0000256" key="4">
    <source>
        <dbReference type="ARBA" id="ARBA00022803"/>
    </source>
</evidence>
<evidence type="ECO:0000313" key="9">
    <source>
        <dbReference type="EMBL" id="SIS61112.1"/>
    </source>
</evidence>
<dbReference type="Proteomes" id="UP000238314">
    <property type="component" value="Unassembled WGS sequence"/>
</dbReference>
<comment type="similarity">
    <text evidence="5">Belongs to the Rap family.</text>
</comment>
<evidence type="ECO:0000256" key="1">
    <source>
        <dbReference type="ARBA" id="ARBA00004496"/>
    </source>
</evidence>
<feature type="transmembrane region" description="Helical" evidence="7">
    <location>
        <begin position="375"/>
        <end position="395"/>
    </location>
</feature>
<accession>A0A1N7KHN3</accession>
<dbReference type="SUPFAM" id="SSF46894">
    <property type="entry name" value="C-terminal effector domain of the bipartite response regulators"/>
    <property type="match status" value="1"/>
</dbReference>
<dbReference type="EMBL" id="FTOJ01000001">
    <property type="protein sequence ID" value="SIS61112.1"/>
    <property type="molecule type" value="Genomic_DNA"/>
</dbReference>
<evidence type="ECO:0000256" key="5">
    <source>
        <dbReference type="ARBA" id="ARBA00038253"/>
    </source>
</evidence>
<dbReference type="PANTHER" id="PTHR46630">
    <property type="entry name" value="TETRATRICOPEPTIDE REPEAT PROTEIN 29"/>
    <property type="match status" value="1"/>
</dbReference>
<reference evidence="9" key="3">
    <citation type="submission" date="2017-01" db="EMBL/GenBank/DDBJ databases">
        <authorList>
            <person name="Mah S.A."/>
            <person name="Swanson W.J."/>
            <person name="Moy G.W."/>
            <person name="Vacquier V.D."/>
        </authorList>
    </citation>
    <scope>NUCLEOTIDE SEQUENCE [LARGE SCALE GENOMIC DNA]</scope>
    <source>
        <strain evidence="9">DSM 21068</strain>
    </source>
</reference>
<dbReference type="InterPro" id="IPR011990">
    <property type="entry name" value="TPR-like_helical_dom_sf"/>
</dbReference>
<keyword evidence="7" id="KW-0472">Membrane</keyword>
<dbReference type="GO" id="GO:0005737">
    <property type="term" value="C:cytoplasm"/>
    <property type="evidence" value="ECO:0007669"/>
    <property type="project" value="UniProtKB-SubCell"/>
</dbReference>
<evidence type="ECO:0000256" key="3">
    <source>
        <dbReference type="ARBA" id="ARBA00022737"/>
    </source>
</evidence>
<proteinExistence type="inferred from homology"/>
<organism evidence="9 10">
    <name type="scientific">Chryseobacterium piscicola</name>
    <dbReference type="NCBI Taxonomy" id="551459"/>
    <lineage>
        <taxon>Bacteria</taxon>
        <taxon>Pseudomonadati</taxon>
        <taxon>Bacteroidota</taxon>
        <taxon>Flavobacteriia</taxon>
        <taxon>Flavobacteriales</taxon>
        <taxon>Weeksellaceae</taxon>
        <taxon>Chryseobacterium group</taxon>
        <taxon>Chryseobacterium</taxon>
    </lineage>
</organism>
<keyword evidence="2" id="KW-0963">Cytoplasm</keyword>
<gene>
    <name evidence="8" type="ORF">B0A70_03920</name>
    <name evidence="9" type="ORF">SAMN05421796_101570</name>
</gene>
<keyword evidence="7" id="KW-0812">Transmembrane</keyword>
<keyword evidence="3" id="KW-0677">Repeat</keyword>
<dbReference type="SMART" id="SM00028">
    <property type="entry name" value="TPR"/>
    <property type="match status" value="3"/>
</dbReference>
<keyword evidence="4" id="KW-0802">TPR repeat</keyword>
<keyword evidence="6" id="KW-0175">Coiled coil</keyword>
<dbReference type="STRING" id="551459.SAMN05421796_101570"/>
<evidence type="ECO:0000256" key="2">
    <source>
        <dbReference type="ARBA" id="ARBA00022490"/>
    </source>
</evidence>
<evidence type="ECO:0000313" key="8">
    <source>
        <dbReference type="EMBL" id="PQA96281.1"/>
    </source>
</evidence>
<dbReference type="EMBL" id="MUGO01000003">
    <property type="protein sequence ID" value="PQA96281.1"/>
    <property type="molecule type" value="Genomic_DNA"/>
</dbReference>
<evidence type="ECO:0000256" key="7">
    <source>
        <dbReference type="SAM" id="Phobius"/>
    </source>
</evidence>
<keyword evidence="7" id="KW-1133">Transmembrane helix</keyword>
<dbReference type="GO" id="GO:0003677">
    <property type="term" value="F:DNA binding"/>
    <property type="evidence" value="ECO:0007669"/>
    <property type="project" value="InterPro"/>
</dbReference>
<evidence type="ECO:0000256" key="6">
    <source>
        <dbReference type="SAM" id="Coils"/>
    </source>
</evidence>
<comment type="subcellular location">
    <subcellularLocation>
        <location evidence="1">Cytoplasm</location>
    </subcellularLocation>
</comment>